<feature type="compositionally biased region" description="Polar residues" evidence="1">
    <location>
        <begin position="1"/>
        <end position="10"/>
    </location>
</feature>
<dbReference type="AlphaFoldDB" id="A0AAV4W5I5"/>
<organism evidence="2 3">
    <name type="scientific">Caerostris darwini</name>
    <dbReference type="NCBI Taxonomy" id="1538125"/>
    <lineage>
        <taxon>Eukaryota</taxon>
        <taxon>Metazoa</taxon>
        <taxon>Ecdysozoa</taxon>
        <taxon>Arthropoda</taxon>
        <taxon>Chelicerata</taxon>
        <taxon>Arachnida</taxon>
        <taxon>Araneae</taxon>
        <taxon>Araneomorphae</taxon>
        <taxon>Entelegynae</taxon>
        <taxon>Araneoidea</taxon>
        <taxon>Araneidae</taxon>
        <taxon>Caerostris</taxon>
    </lineage>
</organism>
<dbReference type="EMBL" id="BPLQ01014153">
    <property type="protein sequence ID" value="GIY77648.1"/>
    <property type="molecule type" value="Genomic_DNA"/>
</dbReference>
<dbReference type="Proteomes" id="UP001054837">
    <property type="component" value="Unassembled WGS sequence"/>
</dbReference>
<keyword evidence="3" id="KW-1185">Reference proteome</keyword>
<accession>A0AAV4W5I5</accession>
<name>A0AAV4W5I5_9ARAC</name>
<gene>
    <name evidence="2" type="ORF">CDAR_63281</name>
</gene>
<feature type="region of interest" description="Disordered" evidence="1">
    <location>
        <begin position="1"/>
        <end position="61"/>
    </location>
</feature>
<protein>
    <submittedName>
        <fullName evidence="2">Uncharacterized protein</fullName>
    </submittedName>
</protein>
<evidence type="ECO:0000256" key="1">
    <source>
        <dbReference type="SAM" id="MobiDB-lite"/>
    </source>
</evidence>
<proteinExistence type="predicted"/>
<reference evidence="2 3" key="1">
    <citation type="submission" date="2021-06" db="EMBL/GenBank/DDBJ databases">
        <title>Caerostris darwini draft genome.</title>
        <authorList>
            <person name="Kono N."/>
            <person name="Arakawa K."/>
        </authorList>
    </citation>
    <scope>NUCLEOTIDE SEQUENCE [LARGE SCALE GENOMIC DNA]</scope>
</reference>
<evidence type="ECO:0000313" key="2">
    <source>
        <dbReference type="EMBL" id="GIY77648.1"/>
    </source>
</evidence>
<sequence length="83" mass="9383">MNLSNLQTMRIQHPLPLCTAKLKQRPPKEPHSRKRSSPRAGKVDHHGYRPSSKRTGSFLDGGKKAKLGPWNFLGVLEKRFLPA</sequence>
<comment type="caution">
    <text evidence="2">The sequence shown here is derived from an EMBL/GenBank/DDBJ whole genome shotgun (WGS) entry which is preliminary data.</text>
</comment>
<evidence type="ECO:0000313" key="3">
    <source>
        <dbReference type="Proteomes" id="UP001054837"/>
    </source>
</evidence>